<dbReference type="RefSeq" id="WP_353721596.1">
    <property type="nucleotide sequence ID" value="NZ_CP159289.1"/>
</dbReference>
<organism evidence="2">
    <name type="scientific">Dyadobacter sp. 676</name>
    <dbReference type="NCBI Taxonomy" id="3088362"/>
    <lineage>
        <taxon>Bacteria</taxon>
        <taxon>Pseudomonadati</taxon>
        <taxon>Bacteroidota</taxon>
        <taxon>Cytophagia</taxon>
        <taxon>Cytophagales</taxon>
        <taxon>Spirosomataceae</taxon>
        <taxon>Dyadobacter</taxon>
    </lineage>
</organism>
<evidence type="ECO:0008006" key="3">
    <source>
        <dbReference type="Google" id="ProtNLM"/>
    </source>
</evidence>
<feature type="chain" id="PRO_5043683793" description="Outer membrane protein beta-barrel domain-containing protein" evidence="1">
    <location>
        <begin position="22"/>
        <end position="217"/>
    </location>
</feature>
<protein>
    <recommendedName>
        <fullName evidence="3">Outer membrane protein beta-barrel domain-containing protein</fullName>
    </recommendedName>
</protein>
<name>A0AAU8FNV5_9BACT</name>
<proteinExistence type="predicted"/>
<dbReference type="SUPFAM" id="SSF56925">
    <property type="entry name" value="OMPA-like"/>
    <property type="match status" value="1"/>
</dbReference>
<dbReference type="Gene3D" id="2.40.160.20">
    <property type="match status" value="1"/>
</dbReference>
<keyword evidence="1" id="KW-0732">Signal</keyword>
<dbReference type="AlphaFoldDB" id="A0AAU8FNV5"/>
<dbReference type="EMBL" id="CP159289">
    <property type="protein sequence ID" value="XCH26302.1"/>
    <property type="molecule type" value="Genomic_DNA"/>
</dbReference>
<evidence type="ECO:0000256" key="1">
    <source>
        <dbReference type="SAM" id="SignalP"/>
    </source>
</evidence>
<sequence>MKRLLLLFLPVILLLAGRAEAQFQKGTVHWGATISSEGTISRFESFQSIETKNNSHMISPSVQFGKFVRDNTMFGLRITPSFNLLNSEVTAQNTNNKFKNNSLTVNLSPFVRRYKFLSEKWAIFIQPGLNLAYLRSKASSQDEELTNGYGGGIYVVPGIIYQITPRFALESDLNLLSLNLNYYHMDDWDHFHFNAGATSGIQSYFGLRASWYLTKSN</sequence>
<dbReference type="InterPro" id="IPR011250">
    <property type="entry name" value="OMP/PagP_B-barrel"/>
</dbReference>
<reference evidence="2" key="1">
    <citation type="submission" date="2024-06" db="EMBL/GenBank/DDBJ databases">
        <title>Sequencing and assembly of the genome of Dyadobacter sp. strain 676, a symbiont of Cyamopsis tetragonoloba.</title>
        <authorList>
            <person name="Guro P."/>
            <person name="Sazanova A."/>
            <person name="Kuznetsova I."/>
            <person name="Belimov A."/>
            <person name="Safronova V."/>
        </authorList>
    </citation>
    <scope>NUCLEOTIDE SEQUENCE</scope>
    <source>
        <strain evidence="2">676</strain>
    </source>
</reference>
<accession>A0AAU8FNV5</accession>
<gene>
    <name evidence="2" type="ORF">ABV298_07830</name>
</gene>
<evidence type="ECO:0000313" key="2">
    <source>
        <dbReference type="EMBL" id="XCH26302.1"/>
    </source>
</evidence>
<feature type="signal peptide" evidence="1">
    <location>
        <begin position="1"/>
        <end position="21"/>
    </location>
</feature>